<keyword evidence="2" id="KW-1185">Reference proteome</keyword>
<dbReference type="RefSeq" id="WP_093278677.1">
    <property type="nucleotide sequence ID" value="NZ_FNOK01000099.1"/>
</dbReference>
<evidence type="ECO:0000313" key="2">
    <source>
        <dbReference type="Proteomes" id="UP000199529"/>
    </source>
</evidence>
<proteinExistence type="predicted"/>
<dbReference type="OrthoDB" id="3372479at2"/>
<gene>
    <name evidence="1" type="ORF">SAMN05216215_10992</name>
</gene>
<reference evidence="2" key="1">
    <citation type="submission" date="2016-10" db="EMBL/GenBank/DDBJ databases">
        <authorList>
            <person name="Varghese N."/>
            <person name="Submissions S."/>
        </authorList>
    </citation>
    <scope>NUCLEOTIDE SEQUENCE [LARGE SCALE GENOMIC DNA]</scope>
    <source>
        <strain evidence="2">CGMCC 4.3530</strain>
    </source>
</reference>
<dbReference type="AlphaFoldDB" id="A0A1H3U028"/>
<name>A0A1H3U028_9PSEU</name>
<dbReference type="EMBL" id="FNOK01000099">
    <property type="protein sequence ID" value="SDZ55820.1"/>
    <property type="molecule type" value="Genomic_DNA"/>
</dbReference>
<accession>A0A1H3U028</accession>
<dbReference type="Proteomes" id="UP000199529">
    <property type="component" value="Unassembled WGS sequence"/>
</dbReference>
<organism evidence="1 2">
    <name type="scientific">Saccharopolyspora shandongensis</name>
    <dbReference type="NCBI Taxonomy" id="418495"/>
    <lineage>
        <taxon>Bacteria</taxon>
        <taxon>Bacillati</taxon>
        <taxon>Actinomycetota</taxon>
        <taxon>Actinomycetes</taxon>
        <taxon>Pseudonocardiales</taxon>
        <taxon>Pseudonocardiaceae</taxon>
        <taxon>Saccharopolyspora</taxon>
    </lineage>
</organism>
<protein>
    <submittedName>
        <fullName evidence="1">Uncharacterized protein</fullName>
    </submittedName>
</protein>
<sequence>MNNWAGYRCGYGHISARTQATTVMKNTYVREARLLASLRARLADITGDDTALVDYLRTNGLMIVYLGPDWTIEERLPTTALVVGRADSPQLPRPIF</sequence>
<evidence type="ECO:0000313" key="1">
    <source>
        <dbReference type="EMBL" id="SDZ55820.1"/>
    </source>
</evidence>